<proteinExistence type="predicted"/>
<dbReference type="AlphaFoldDB" id="A0A7G8PWP8"/>
<dbReference type="RefSeq" id="WP_186988685.1">
    <property type="nucleotide sequence ID" value="NZ_CP052909.1"/>
</dbReference>
<dbReference type="Proteomes" id="UP000515514">
    <property type="component" value="Chromosome"/>
</dbReference>
<sequence length="164" mass="18523">MNPKELTNKGAVTKPRDRDIMVTINSNTLYNLPYPPTEAQIDANTYLVDDEGLESRFGESNKNFETLVFPGKEMIWAARSFEPLGVDRDYSVSLQSVSQNKEPGNANFFVQATPLPVSRDGKIHGTIANFDRPISDDSYTINFLITYQGETRTYPLDPKLRLNQ</sequence>
<accession>A0A7G8PWP8</accession>
<evidence type="ECO:0000313" key="2">
    <source>
        <dbReference type="Proteomes" id="UP000515514"/>
    </source>
</evidence>
<organism evidence="1 2">
    <name type="scientific">Constantimarinum furrinae</name>
    <dbReference type="NCBI Taxonomy" id="2562285"/>
    <lineage>
        <taxon>Bacteria</taxon>
        <taxon>Pseudomonadati</taxon>
        <taxon>Bacteroidota</taxon>
        <taxon>Flavobacteriia</taxon>
        <taxon>Flavobacteriales</taxon>
        <taxon>Flavobacteriaceae</taxon>
        <taxon>Altibacter/Constantimarinum group</taxon>
        <taxon>Constantimarinum</taxon>
    </lineage>
</organism>
<name>A0A7G8PWP8_9FLAO</name>
<dbReference type="KEGG" id="alti:ALE3EI_2219"/>
<evidence type="ECO:0000313" key="1">
    <source>
        <dbReference type="EMBL" id="QNJ98764.1"/>
    </source>
</evidence>
<dbReference type="EMBL" id="CP052909">
    <property type="protein sequence ID" value="QNJ98764.1"/>
    <property type="molecule type" value="Genomic_DNA"/>
</dbReference>
<keyword evidence="2" id="KW-1185">Reference proteome</keyword>
<reference evidence="1 2" key="1">
    <citation type="submission" date="2020-04" db="EMBL/GenBank/DDBJ databases">
        <title>Genome sequence of Altibacter aquimarinus strain ALE3EI.</title>
        <authorList>
            <person name="Oh H.-M."/>
            <person name="Jang D."/>
        </authorList>
    </citation>
    <scope>NUCLEOTIDE SEQUENCE [LARGE SCALE GENOMIC DNA]</scope>
    <source>
        <strain evidence="1 2">ALE3EI</strain>
    </source>
</reference>
<protein>
    <submittedName>
        <fullName evidence="1">Uncharacterized protein</fullName>
    </submittedName>
</protein>
<gene>
    <name evidence="1" type="ORF">ALE3EI_2219</name>
</gene>